<proteinExistence type="inferred from homology"/>
<evidence type="ECO:0000256" key="4">
    <source>
        <dbReference type="ARBA" id="ARBA00022679"/>
    </source>
</evidence>
<dbReference type="STRING" id="1305731.GCA_000934705_00707"/>
<accession>A0A0P7ZDU0</accession>
<dbReference type="PANTHER" id="PTHR36449">
    <property type="entry name" value="ACETYLTRANSFERASE-RELATED"/>
    <property type="match status" value="1"/>
</dbReference>
<dbReference type="Proteomes" id="UP000050416">
    <property type="component" value="Unassembled WGS sequence"/>
</dbReference>
<keyword evidence="4 8" id="KW-0808">Transferase</keyword>
<evidence type="ECO:0000256" key="2">
    <source>
        <dbReference type="ARBA" id="ARBA00022491"/>
    </source>
</evidence>
<organism evidence="8 9">
    <name type="scientific">Marinobacter excellens HL-55</name>
    <dbReference type="NCBI Taxonomy" id="1305731"/>
    <lineage>
        <taxon>Bacteria</taxon>
        <taxon>Pseudomonadati</taxon>
        <taxon>Pseudomonadota</taxon>
        <taxon>Gammaproteobacteria</taxon>
        <taxon>Pseudomonadales</taxon>
        <taxon>Marinobacteraceae</taxon>
        <taxon>Marinobacter</taxon>
    </lineage>
</organism>
<dbReference type="EMBL" id="LJZQ01000030">
    <property type="protein sequence ID" value="KPQ27335.1"/>
    <property type="molecule type" value="Genomic_DNA"/>
</dbReference>
<evidence type="ECO:0000259" key="7">
    <source>
        <dbReference type="Pfam" id="PF13673"/>
    </source>
</evidence>
<dbReference type="SUPFAM" id="SSF55729">
    <property type="entry name" value="Acyl-CoA N-acyltransferases (Nat)"/>
    <property type="match status" value="1"/>
</dbReference>
<dbReference type="Gene3D" id="3.40.630.30">
    <property type="match status" value="1"/>
</dbReference>
<dbReference type="GO" id="GO:0016747">
    <property type="term" value="F:acyltransferase activity, transferring groups other than amino-acyl groups"/>
    <property type="evidence" value="ECO:0007669"/>
    <property type="project" value="InterPro"/>
</dbReference>
<sequence length="176" mass="19636">MTLRTEEISKKHNRGKFDCGKPALNEFLKKIARQSSQKMATRTYVLIEDEVDPTEILGYYTLLPSTIAFPQGHPLQKRFPSDPPVYRLARLAVDNSEKGYGLGAYLLIDCLRRVVDASISVGGIGCAVDAKDDDSKRFYEKFGFVAIDAVEGDALALWLPFKQCLEAVELSQTSEQ</sequence>
<dbReference type="InterPro" id="IPR000182">
    <property type="entry name" value="GNAT_dom"/>
</dbReference>
<evidence type="ECO:0000313" key="8">
    <source>
        <dbReference type="EMBL" id="KPQ27335.1"/>
    </source>
</evidence>
<keyword evidence="5 8" id="KW-0012">Acyltransferase</keyword>
<gene>
    <name evidence="8" type="ORF">HLUCCX14_15240</name>
</gene>
<feature type="domain" description="N-acetyltransferase" evidence="7">
    <location>
        <begin position="87"/>
        <end position="150"/>
    </location>
</feature>
<dbReference type="Pfam" id="PF13673">
    <property type="entry name" value="Acetyltransf_10"/>
    <property type="match status" value="1"/>
</dbReference>
<evidence type="ECO:0000313" key="9">
    <source>
        <dbReference type="Proteomes" id="UP000050416"/>
    </source>
</evidence>
<dbReference type="AlphaFoldDB" id="A0A0P7ZDU0"/>
<comment type="catalytic activity">
    <reaction evidence="6">
        <text>glycyl-tRNA(Gly) + acetyl-CoA = N-acetylglycyl-tRNA(Gly) + CoA + H(+)</text>
        <dbReference type="Rhea" id="RHEA:81867"/>
        <dbReference type="Rhea" id="RHEA-COMP:9683"/>
        <dbReference type="Rhea" id="RHEA-COMP:19766"/>
        <dbReference type="ChEBI" id="CHEBI:15378"/>
        <dbReference type="ChEBI" id="CHEBI:57287"/>
        <dbReference type="ChEBI" id="CHEBI:57288"/>
        <dbReference type="ChEBI" id="CHEBI:78522"/>
        <dbReference type="ChEBI" id="CHEBI:232036"/>
    </reaction>
</comment>
<evidence type="ECO:0000256" key="6">
    <source>
        <dbReference type="ARBA" id="ARBA00049880"/>
    </source>
</evidence>
<evidence type="ECO:0000256" key="1">
    <source>
        <dbReference type="ARBA" id="ARBA00009342"/>
    </source>
</evidence>
<comment type="caution">
    <text evidence="8">The sequence shown here is derived from an EMBL/GenBank/DDBJ whole genome shotgun (WGS) entry which is preliminary data.</text>
</comment>
<evidence type="ECO:0000256" key="5">
    <source>
        <dbReference type="ARBA" id="ARBA00023315"/>
    </source>
</evidence>
<protein>
    <submittedName>
        <fullName evidence="8">Putative acyltransferase</fullName>
    </submittedName>
</protein>
<reference evidence="8 9" key="1">
    <citation type="submission" date="2015-09" db="EMBL/GenBank/DDBJ databases">
        <title>Identification and resolution of microdiversity through metagenomic sequencing of parallel consortia.</title>
        <authorList>
            <person name="Nelson W.C."/>
            <person name="Romine M.F."/>
            <person name="Lindemann S.R."/>
        </authorList>
    </citation>
    <scope>NUCLEOTIDE SEQUENCE [LARGE SCALE GENOMIC DNA]</scope>
    <source>
        <strain evidence="8">HL-55</strain>
    </source>
</reference>
<comment type="similarity">
    <text evidence="1">Belongs to the acetyltransferase family. GNAT subfamily.</text>
</comment>
<evidence type="ECO:0000256" key="3">
    <source>
        <dbReference type="ARBA" id="ARBA00022649"/>
    </source>
</evidence>
<dbReference type="InterPro" id="IPR016181">
    <property type="entry name" value="Acyl_CoA_acyltransferase"/>
</dbReference>
<dbReference type="PANTHER" id="PTHR36449:SF1">
    <property type="entry name" value="ACETYLTRANSFERASE"/>
    <property type="match status" value="1"/>
</dbReference>
<name>A0A0P7ZDU0_9GAMM</name>
<keyword evidence="3" id="KW-1277">Toxin-antitoxin system</keyword>
<keyword evidence="2" id="KW-0678">Repressor</keyword>
<dbReference type="OrthoDB" id="9799147at2"/>
<dbReference type="PATRIC" id="fig|1305731.5.peg.1820"/>